<keyword evidence="3" id="KW-1185">Reference proteome</keyword>
<keyword evidence="1" id="KW-0472">Membrane</keyword>
<comment type="caution">
    <text evidence="2">The sequence shown here is derived from an EMBL/GenBank/DDBJ whole genome shotgun (WGS) entry which is preliminary data.</text>
</comment>
<evidence type="ECO:0000313" key="2">
    <source>
        <dbReference type="EMBL" id="MFC7268338.1"/>
    </source>
</evidence>
<dbReference type="Proteomes" id="UP001596507">
    <property type="component" value="Unassembled WGS sequence"/>
</dbReference>
<protein>
    <submittedName>
        <fullName evidence="2">DUF3093 domain-containing protein</fullName>
    </submittedName>
</protein>
<accession>A0ABW2HEI3</accession>
<dbReference type="Pfam" id="PF11292">
    <property type="entry name" value="DUF3093"/>
    <property type="match status" value="1"/>
</dbReference>
<dbReference type="EMBL" id="JBHTBE010000001">
    <property type="protein sequence ID" value="MFC7268338.1"/>
    <property type="molecule type" value="Genomic_DNA"/>
</dbReference>
<reference evidence="3" key="1">
    <citation type="journal article" date="2019" name="Int. J. Syst. Evol. Microbiol.">
        <title>The Global Catalogue of Microorganisms (GCM) 10K type strain sequencing project: providing services to taxonomists for standard genome sequencing and annotation.</title>
        <authorList>
            <consortium name="The Broad Institute Genomics Platform"/>
            <consortium name="The Broad Institute Genome Sequencing Center for Infectious Disease"/>
            <person name="Wu L."/>
            <person name="Ma J."/>
        </authorList>
    </citation>
    <scope>NUCLEOTIDE SEQUENCE [LARGE SCALE GENOMIC DNA]</scope>
    <source>
        <strain evidence="3">CGMCC 1.15772</strain>
    </source>
</reference>
<dbReference type="RefSeq" id="WP_262873245.1">
    <property type="nucleotide sequence ID" value="NZ_BAABKW010000002.1"/>
</dbReference>
<evidence type="ECO:0000313" key="3">
    <source>
        <dbReference type="Proteomes" id="UP001596507"/>
    </source>
</evidence>
<name>A0ABW2HEI3_9MICO</name>
<proteinExistence type="predicted"/>
<dbReference type="InterPro" id="IPR021443">
    <property type="entry name" value="DUF3093"/>
</dbReference>
<feature type="transmembrane region" description="Helical" evidence="1">
    <location>
        <begin position="48"/>
        <end position="67"/>
    </location>
</feature>
<sequence length="165" mass="17183">MHKTAARDGAGTAVRYRERLSPSLWALVSAAMCAPMAALVFAPLDSVVALVVGVVVGVLVVLSLVMLSPAVRVEDGMLIAGRSHIDAHELGAPVALSGEDARHARGAGLSATSWHLIRGGVDGIVTVPVDDPDDPVSVWVISSRTPDRLAAAIRRAQATPRTPCR</sequence>
<keyword evidence="1" id="KW-0812">Transmembrane</keyword>
<evidence type="ECO:0000256" key="1">
    <source>
        <dbReference type="SAM" id="Phobius"/>
    </source>
</evidence>
<feature type="transmembrane region" description="Helical" evidence="1">
    <location>
        <begin position="24"/>
        <end position="42"/>
    </location>
</feature>
<keyword evidence="1" id="KW-1133">Transmembrane helix</keyword>
<gene>
    <name evidence="2" type="ORF">ACFQRL_05120</name>
</gene>
<organism evidence="2 3">
    <name type="scientific">Microbacterium fluvii</name>
    <dbReference type="NCBI Taxonomy" id="415215"/>
    <lineage>
        <taxon>Bacteria</taxon>
        <taxon>Bacillati</taxon>
        <taxon>Actinomycetota</taxon>
        <taxon>Actinomycetes</taxon>
        <taxon>Micrococcales</taxon>
        <taxon>Microbacteriaceae</taxon>
        <taxon>Microbacterium</taxon>
    </lineage>
</organism>